<sequence length="538" mass="59657">MNAEGQRAAFLEPIGKSAPMPIPSSKSEICSSSSGSFFHGSASNTPSSVRGQLPDFRAGHGFQKREMMMSVTDVEEPVTGNFSFSGYSPASIPFYTDPGTPFLAGEDSEEEDEVMRSTISRYVFSPVSNLASLTPAKTLPSGNSARVGLGSGVTFPAFESAFGELDEKLAYLNSMAKYKARKALTLAIESCTSKDELVRCKGVFSLLADLELDHKTLLAGVVSALRKPSSQLTSLLDPEVTRLVESRKGLHERLMRNTSSEKLSEAQLSEVLENLCDFRIVAIELVNALTHLRWSISSLDESSRTRLKSFADLTLSFYAPLAHTCGFAVLQRELEERAFEVSHPEEYERLKEAVKEKTSLFAEVLDESRRKVESLLWDDPQLRSYVSCVKVSGRQKSLYSIHKKMEKKGLSLDEVLDVLALRVIITPRWGGRVSDSDGEISCYRAMGLVQGKWDEYKDMKVKDYIKHPKENGYQSLHTTVAIQTDVGEFPLEIQIRSEEMHRVAELGTAAHVQYKGQGVIQSHPHIGNMRHCIGKSLP</sequence>
<accession>A0AAV8UW71</accession>
<dbReference type="Pfam" id="PF04607">
    <property type="entry name" value="RelA_SpoT"/>
    <property type="match status" value="1"/>
</dbReference>
<dbReference type="Pfam" id="PF13328">
    <property type="entry name" value="HD_4"/>
    <property type="match status" value="1"/>
</dbReference>
<evidence type="ECO:0000313" key="3">
    <source>
        <dbReference type="EMBL" id="KAJ8906715.1"/>
    </source>
</evidence>
<dbReference type="Gene3D" id="1.10.3210.10">
    <property type="entry name" value="Hypothetical protein af1432"/>
    <property type="match status" value="1"/>
</dbReference>
<evidence type="ECO:0000259" key="2">
    <source>
        <dbReference type="SMART" id="SM00954"/>
    </source>
</evidence>
<dbReference type="InterPro" id="IPR007685">
    <property type="entry name" value="RelA_SpoT"/>
</dbReference>
<gene>
    <name evidence="3" type="ORF">NDN08_003204</name>
</gene>
<dbReference type="InterPro" id="IPR043519">
    <property type="entry name" value="NT_sf"/>
</dbReference>
<dbReference type="SUPFAM" id="SSF81301">
    <property type="entry name" value="Nucleotidyltransferase"/>
    <property type="match status" value="1"/>
</dbReference>
<comment type="caution">
    <text evidence="3">The sequence shown here is derived from an EMBL/GenBank/DDBJ whole genome shotgun (WGS) entry which is preliminary data.</text>
</comment>
<feature type="domain" description="RelA/SpoT" evidence="2">
    <location>
        <begin position="393"/>
        <end position="518"/>
    </location>
</feature>
<dbReference type="Proteomes" id="UP001157974">
    <property type="component" value="Unassembled WGS sequence"/>
</dbReference>
<dbReference type="CDD" id="cd05399">
    <property type="entry name" value="NT_Rel-Spo_like"/>
    <property type="match status" value="1"/>
</dbReference>
<feature type="region of interest" description="Disordered" evidence="1">
    <location>
        <begin position="1"/>
        <end position="27"/>
    </location>
</feature>
<dbReference type="SMART" id="SM00954">
    <property type="entry name" value="RelA_SpoT"/>
    <property type="match status" value="1"/>
</dbReference>
<dbReference type="PANTHER" id="PTHR21262">
    <property type="entry name" value="GUANOSINE-3',5'-BIS DIPHOSPHATE 3'-PYROPHOSPHOHYDROLASE"/>
    <property type="match status" value="1"/>
</dbReference>
<dbReference type="Gene3D" id="3.30.460.10">
    <property type="entry name" value="Beta Polymerase, domain 2"/>
    <property type="match status" value="1"/>
</dbReference>
<dbReference type="EMBL" id="JAMWBK010000003">
    <property type="protein sequence ID" value="KAJ8906715.1"/>
    <property type="molecule type" value="Genomic_DNA"/>
</dbReference>
<dbReference type="PANTHER" id="PTHR21262:SF12">
    <property type="entry name" value="GTP DIPHOSPHOKINASE CRSH, CHLOROPLASTIC-RELATED"/>
    <property type="match status" value="1"/>
</dbReference>
<evidence type="ECO:0000313" key="4">
    <source>
        <dbReference type="Proteomes" id="UP001157974"/>
    </source>
</evidence>
<proteinExistence type="predicted"/>
<keyword evidence="4" id="KW-1185">Reference proteome</keyword>
<organism evidence="3 4">
    <name type="scientific">Rhodosorus marinus</name>
    <dbReference type="NCBI Taxonomy" id="101924"/>
    <lineage>
        <taxon>Eukaryota</taxon>
        <taxon>Rhodophyta</taxon>
        <taxon>Stylonematophyceae</taxon>
        <taxon>Stylonematales</taxon>
        <taxon>Stylonemataceae</taxon>
        <taxon>Rhodosorus</taxon>
    </lineage>
</organism>
<dbReference type="SUPFAM" id="SSF109604">
    <property type="entry name" value="HD-domain/PDEase-like"/>
    <property type="match status" value="1"/>
</dbReference>
<name>A0AAV8UW71_9RHOD</name>
<protein>
    <recommendedName>
        <fullName evidence="2">RelA/SpoT domain-containing protein</fullName>
    </recommendedName>
</protein>
<dbReference type="GO" id="GO:0015969">
    <property type="term" value="P:guanosine tetraphosphate metabolic process"/>
    <property type="evidence" value="ECO:0007669"/>
    <property type="project" value="InterPro"/>
</dbReference>
<dbReference type="AlphaFoldDB" id="A0AAV8UW71"/>
<reference evidence="3 4" key="1">
    <citation type="journal article" date="2023" name="Nat. Commun.">
        <title>Origin of minicircular mitochondrial genomes in red algae.</title>
        <authorList>
            <person name="Lee Y."/>
            <person name="Cho C.H."/>
            <person name="Lee Y.M."/>
            <person name="Park S.I."/>
            <person name="Yang J.H."/>
            <person name="West J.A."/>
            <person name="Bhattacharya D."/>
            <person name="Yoon H.S."/>
        </authorList>
    </citation>
    <scope>NUCLEOTIDE SEQUENCE [LARGE SCALE GENOMIC DNA]</scope>
    <source>
        <strain evidence="3 4">CCMP1338</strain>
        <tissue evidence="3">Whole cell</tissue>
    </source>
</reference>
<evidence type="ECO:0000256" key="1">
    <source>
        <dbReference type="SAM" id="MobiDB-lite"/>
    </source>
</evidence>